<reference evidence="2" key="1">
    <citation type="journal article" date="2020" name="Stud. Mycol.">
        <title>101 Dothideomycetes genomes: a test case for predicting lifestyles and emergence of pathogens.</title>
        <authorList>
            <person name="Haridas S."/>
            <person name="Albert R."/>
            <person name="Binder M."/>
            <person name="Bloem J."/>
            <person name="Labutti K."/>
            <person name="Salamov A."/>
            <person name="Andreopoulos B."/>
            <person name="Baker S."/>
            <person name="Barry K."/>
            <person name="Bills G."/>
            <person name="Bluhm B."/>
            <person name="Cannon C."/>
            <person name="Castanera R."/>
            <person name="Culley D."/>
            <person name="Daum C."/>
            <person name="Ezra D."/>
            <person name="Gonzalez J."/>
            <person name="Henrissat B."/>
            <person name="Kuo A."/>
            <person name="Liang C."/>
            <person name="Lipzen A."/>
            <person name="Lutzoni F."/>
            <person name="Magnuson J."/>
            <person name="Mondo S."/>
            <person name="Nolan M."/>
            <person name="Ohm R."/>
            <person name="Pangilinan J."/>
            <person name="Park H.-J."/>
            <person name="Ramirez L."/>
            <person name="Alfaro M."/>
            <person name="Sun H."/>
            <person name="Tritt A."/>
            <person name="Yoshinaga Y."/>
            <person name="Zwiers L.-H."/>
            <person name="Turgeon B."/>
            <person name="Goodwin S."/>
            <person name="Spatafora J."/>
            <person name="Crous P."/>
            <person name="Grigoriev I."/>
        </authorList>
    </citation>
    <scope>NUCLEOTIDE SEQUENCE</scope>
    <source>
        <strain evidence="2">CBS 119687</strain>
    </source>
</reference>
<dbReference type="OrthoDB" id="6077919at2759"/>
<evidence type="ECO:0000256" key="1">
    <source>
        <dbReference type="SAM" id="MobiDB-lite"/>
    </source>
</evidence>
<accession>A0A6A6AL69</accession>
<dbReference type="Proteomes" id="UP000799771">
    <property type="component" value="Unassembled WGS sequence"/>
</dbReference>
<feature type="compositionally biased region" description="Low complexity" evidence="1">
    <location>
        <begin position="1"/>
        <end position="13"/>
    </location>
</feature>
<organism evidence="2 3">
    <name type="scientific">Dothidotthia symphoricarpi CBS 119687</name>
    <dbReference type="NCBI Taxonomy" id="1392245"/>
    <lineage>
        <taxon>Eukaryota</taxon>
        <taxon>Fungi</taxon>
        <taxon>Dikarya</taxon>
        <taxon>Ascomycota</taxon>
        <taxon>Pezizomycotina</taxon>
        <taxon>Dothideomycetes</taxon>
        <taxon>Pleosporomycetidae</taxon>
        <taxon>Pleosporales</taxon>
        <taxon>Dothidotthiaceae</taxon>
        <taxon>Dothidotthia</taxon>
    </lineage>
</organism>
<name>A0A6A6AL69_9PLEO</name>
<sequence>GGGNNNKTNKTPTGPRPGLTFSKGGVAITGSGRKKRKNYPVSWGCPTDKMKMKKRVLCVYDGSRRLWKDDMMLDQDFEVRMKLPDGKSYVTDLDVQTLNRADALHGATIEEKGPWVPDNIMAAERFSF</sequence>
<evidence type="ECO:0000313" key="3">
    <source>
        <dbReference type="Proteomes" id="UP000799771"/>
    </source>
</evidence>
<feature type="region of interest" description="Disordered" evidence="1">
    <location>
        <begin position="1"/>
        <end position="37"/>
    </location>
</feature>
<dbReference type="GeneID" id="54403766"/>
<evidence type="ECO:0000313" key="2">
    <source>
        <dbReference type="EMBL" id="KAF2132316.1"/>
    </source>
</evidence>
<dbReference type="AlphaFoldDB" id="A0A6A6AL69"/>
<protein>
    <submittedName>
        <fullName evidence="2">Uncharacterized protein</fullName>
    </submittedName>
</protein>
<dbReference type="RefSeq" id="XP_033526703.1">
    <property type="nucleotide sequence ID" value="XM_033663334.1"/>
</dbReference>
<dbReference type="EMBL" id="ML977501">
    <property type="protein sequence ID" value="KAF2132316.1"/>
    <property type="molecule type" value="Genomic_DNA"/>
</dbReference>
<gene>
    <name evidence="2" type="ORF">P153DRAFT_284613</name>
</gene>
<feature type="non-terminal residue" evidence="2">
    <location>
        <position position="1"/>
    </location>
</feature>
<keyword evidence="3" id="KW-1185">Reference proteome</keyword>
<proteinExistence type="predicted"/>